<feature type="transmembrane region" description="Helical" evidence="8">
    <location>
        <begin position="160"/>
        <end position="180"/>
    </location>
</feature>
<dbReference type="InterPro" id="IPR000537">
    <property type="entry name" value="UbiA_prenyltransferase"/>
</dbReference>
<evidence type="ECO:0000256" key="1">
    <source>
        <dbReference type="ARBA" id="ARBA00001946"/>
    </source>
</evidence>
<keyword evidence="5 8" id="KW-0812">Transmembrane</keyword>
<feature type="transmembrane region" description="Helical" evidence="8">
    <location>
        <begin position="255"/>
        <end position="277"/>
    </location>
</feature>
<comment type="cofactor">
    <cofactor evidence="1">
        <name>Mg(2+)</name>
        <dbReference type="ChEBI" id="CHEBI:18420"/>
    </cofactor>
</comment>
<proteinExistence type="inferred from homology"/>
<evidence type="ECO:0000256" key="7">
    <source>
        <dbReference type="ARBA" id="ARBA00023136"/>
    </source>
</evidence>
<evidence type="ECO:0000313" key="9">
    <source>
        <dbReference type="EMBL" id="OBZ76285.1"/>
    </source>
</evidence>
<feature type="transmembrane region" description="Helical" evidence="8">
    <location>
        <begin position="132"/>
        <end position="148"/>
    </location>
</feature>
<gene>
    <name evidence="9" type="primary">ppt1_2</name>
    <name evidence="9" type="ORF">A0H81_02936</name>
</gene>
<dbReference type="InterPro" id="IPR039653">
    <property type="entry name" value="Prenyltransferase"/>
</dbReference>
<reference evidence="9 10" key="1">
    <citation type="submission" date="2016-03" db="EMBL/GenBank/DDBJ databases">
        <title>Whole genome sequencing of Grifola frondosa 9006-11.</title>
        <authorList>
            <person name="Min B."/>
            <person name="Park H."/>
            <person name="Kim J.-G."/>
            <person name="Cho H."/>
            <person name="Oh Y.-L."/>
            <person name="Kong W.-S."/>
            <person name="Choi I.-G."/>
        </authorList>
    </citation>
    <scope>NUCLEOTIDE SEQUENCE [LARGE SCALE GENOMIC DNA]</scope>
    <source>
        <strain evidence="9 10">9006-11</strain>
    </source>
</reference>
<dbReference type="Gene3D" id="1.10.357.140">
    <property type="entry name" value="UbiA prenyltransferase"/>
    <property type="match status" value="1"/>
</dbReference>
<keyword evidence="7 8" id="KW-0472">Membrane</keyword>
<feature type="transmembrane region" description="Helical" evidence="8">
    <location>
        <begin position="186"/>
        <end position="206"/>
    </location>
</feature>
<dbReference type="PANTHER" id="PTHR11048">
    <property type="entry name" value="PRENYLTRANSFERASES"/>
    <property type="match status" value="1"/>
</dbReference>
<comment type="subcellular location">
    <subcellularLocation>
        <location evidence="2">Membrane</location>
        <topology evidence="2">Multi-pass membrane protein</topology>
    </subcellularLocation>
</comment>
<dbReference type="Pfam" id="PF01040">
    <property type="entry name" value="UbiA"/>
    <property type="match status" value="1"/>
</dbReference>
<dbReference type="OMA" id="AKRHTHF"/>
<dbReference type="OrthoDB" id="18170at2759"/>
<evidence type="ECO:0000256" key="2">
    <source>
        <dbReference type="ARBA" id="ARBA00004141"/>
    </source>
</evidence>
<dbReference type="Gene3D" id="1.20.120.1780">
    <property type="entry name" value="UbiA prenyltransferase"/>
    <property type="match status" value="1"/>
</dbReference>
<accession>A0A1C7MH95</accession>
<evidence type="ECO:0000313" key="10">
    <source>
        <dbReference type="Proteomes" id="UP000092993"/>
    </source>
</evidence>
<evidence type="ECO:0000256" key="8">
    <source>
        <dbReference type="SAM" id="Phobius"/>
    </source>
</evidence>
<evidence type="ECO:0000256" key="3">
    <source>
        <dbReference type="ARBA" id="ARBA00005985"/>
    </source>
</evidence>
<name>A0A1C7MH95_GRIFR</name>
<dbReference type="EMBL" id="LUGG01000003">
    <property type="protein sequence ID" value="OBZ76285.1"/>
    <property type="molecule type" value="Genomic_DNA"/>
</dbReference>
<evidence type="ECO:0000256" key="4">
    <source>
        <dbReference type="ARBA" id="ARBA00022679"/>
    </source>
</evidence>
<keyword evidence="6 8" id="KW-1133">Transmembrane helix</keyword>
<dbReference type="CDD" id="cd13959">
    <property type="entry name" value="PT_UbiA_COQ2"/>
    <property type="match status" value="1"/>
</dbReference>
<dbReference type="InterPro" id="IPR044878">
    <property type="entry name" value="UbiA_sf"/>
</dbReference>
<comment type="similarity">
    <text evidence="3">Belongs to the UbiA prenyltransferase family.</text>
</comment>
<dbReference type="GO" id="GO:0006744">
    <property type="term" value="P:ubiquinone biosynthetic process"/>
    <property type="evidence" value="ECO:0007669"/>
    <property type="project" value="TreeGrafter"/>
</dbReference>
<evidence type="ECO:0000256" key="5">
    <source>
        <dbReference type="ARBA" id="ARBA00022692"/>
    </source>
</evidence>
<organism evidence="9 10">
    <name type="scientific">Grifola frondosa</name>
    <name type="common">Maitake</name>
    <name type="synonym">Polyporus frondosus</name>
    <dbReference type="NCBI Taxonomy" id="5627"/>
    <lineage>
        <taxon>Eukaryota</taxon>
        <taxon>Fungi</taxon>
        <taxon>Dikarya</taxon>
        <taxon>Basidiomycota</taxon>
        <taxon>Agaricomycotina</taxon>
        <taxon>Agaricomycetes</taxon>
        <taxon>Polyporales</taxon>
        <taxon>Grifolaceae</taxon>
        <taxon>Grifola</taxon>
    </lineage>
</organism>
<dbReference type="Proteomes" id="UP000092993">
    <property type="component" value="Unassembled WGS sequence"/>
</dbReference>
<dbReference type="GO" id="GO:0005743">
    <property type="term" value="C:mitochondrial inner membrane"/>
    <property type="evidence" value="ECO:0007669"/>
    <property type="project" value="TreeGrafter"/>
</dbReference>
<feature type="transmembrane region" description="Helical" evidence="8">
    <location>
        <begin position="101"/>
        <end position="126"/>
    </location>
</feature>
<dbReference type="GO" id="GO:0008412">
    <property type="term" value="F:4-hydroxybenzoate polyprenyltransferase activity"/>
    <property type="evidence" value="ECO:0007669"/>
    <property type="project" value="TreeGrafter"/>
</dbReference>
<comment type="caution">
    <text evidence="9">The sequence shown here is derived from an EMBL/GenBank/DDBJ whole genome shotgun (WGS) entry which is preliminary data.</text>
</comment>
<dbReference type="FunFam" id="1.20.120.1780:FF:000001">
    <property type="entry name" value="4-hydroxybenzoate octaprenyltransferase"/>
    <property type="match status" value="1"/>
</dbReference>
<sequence length="311" mass="34262">MEAEMRKPEHGINKNLASSSSSGLWYIACNFTFCRSTDDVLAAWGLIMSASSVRLPLGSWLLQAAGYLLGCTLLHNASCIWGDMCDVEFDKQGERTKVRPIACGLVSMTGAGILFLVHCLLCVLLLSFAGNAALWVGLLGLFFVDLPYPLSKRWTDWPQIWLGVATTWGLPVTWVSMTGFMDWNLIPVLFVAGVCWTIYYDTIYACQDRRDDVKSGVRSTAVLFGDNVRAMLAVVAAVFVLCLAYAGVLNGNGPMYFLITVVGTAAHLVWQLVTADFDCDADCWRMFARNSDIGYITVAGMLCDYCLRMNV</sequence>
<dbReference type="AlphaFoldDB" id="A0A1C7MH95"/>
<protein>
    <submittedName>
        <fullName evidence="9">4-hydroxybenzoate polyprenyltransferase, mitochondrial</fullName>
    </submittedName>
</protein>
<dbReference type="STRING" id="5627.A0A1C7MH95"/>
<dbReference type="PANTHER" id="PTHR11048:SF28">
    <property type="entry name" value="4-HYDROXYBENZOATE POLYPRENYLTRANSFERASE, MITOCHONDRIAL"/>
    <property type="match status" value="1"/>
</dbReference>
<keyword evidence="10" id="KW-1185">Reference proteome</keyword>
<evidence type="ECO:0000256" key="6">
    <source>
        <dbReference type="ARBA" id="ARBA00022989"/>
    </source>
</evidence>
<feature type="transmembrane region" description="Helical" evidence="8">
    <location>
        <begin position="227"/>
        <end position="249"/>
    </location>
</feature>
<keyword evidence="4 9" id="KW-0808">Transferase</keyword>